<evidence type="ECO:0000313" key="1">
    <source>
        <dbReference type="EMBL" id="KAI3748166.1"/>
    </source>
</evidence>
<organism evidence="1 2">
    <name type="scientific">Arctium lappa</name>
    <name type="common">Greater burdock</name>
    <name type="synonym">Lappa major</name>
    <dbReference type="NCBI Taxonomy" id="4217"/>
    <lineage>
        <taxon>Eukaryota</taxon>
        <taxon>Viridiplantae</taxon>
        <taxon>Streptophyta</taxon>
        <taxon>Embryophyta</taxon>
        <taxon>Tracheophyta</taxon>
        <taxon>Spermatophyta</taxon>
        <taxon>Magnoliopsida</taxon>
        <taxon>eudicotyledons</taxon>
        <taxon>Gunneridae</taxon>
        <taxon>Pentapetalae</taxon>
        <taxon>asterids</taxon>
        <taxon>campanulids</taxon>
        <taxon>Asterales</taxon>
        <taxon>Asteraceae</taxon>
        <taxon>Carduoideae</taxon>
        <taxon>Cardueae</taxon>
        <taxon>Arctiinae</taxon>
        <taxon>Arctium</taxon>
    </lineage>
</organism>
<dbReference type="Proteomes" id="UP001055879">
    <property type="component" value="Linkage Group LG03"/>
</dbReference>
<keyword evidence="2" id="KW-1185">Reference proteome</keyword>
<accession>A0ACB9DPM5</accession>
<evidence type="ECO:0000313" key="2">
    <source>
        <dbReference type="Proteomes" id="UP001055879"/>
    </source>
</evidence>
<proteinExistence type="predicted"/>
<name>A0ACB9DPM5_ARCLA</name>
<sequence length="184" mass="20553">MAELNSNNEEPHVLPSKRKQPSQDADDDSTKKHRLEKCTDNDTSPEVEDKIINENGDKDEDEEEEEEEDYEGEDDVDSDDEEEGDDDDDEVEHSNGGPEIDRKGKGIMKDDKGKGKLIEESEEDDSDDDGVSESDGDDDDDLSDDPLAEVDLDNILPSRTRRRTAPPGVRISSDKLTNDKDDDA</sequence>
<protein>
    <submittedName>
        <fullName evidence="1">Uncharacterized protein</fullName>
    </submittedName>
</protein>
<comment type="caution">
    <text evidence="1">The sequence shown here is derived from an EMBL/GenBank/DDBJ whole genome shotgun (WGS) entry which is preliminary data.</text>
</comment>
<reference evidence="2" key="1">
    <citation type="journal article" date="2022" name="Mol. Ecol. Resour.">
        <title>The genomes of chicory, endive, great burdock and yacon provide insights into Asteraceae palaeo-polyploidization history and plant inulin production.</title>
        <authorList>
            <person name="Fan W."/>
            <person name="Wang S."/>
            <person name="Wang H."/>
            <person name="Wang A."/>
            <person name="Jiang F."/>
            <person name="Liu H."/>
            <person name="Zhao H."/>
            <person name="Xu D."/>
            <person name="Zhang Y."/>
        </authorList>
    </citation>
    <scope>NUCLEOTIDE SEQUENCE [LARGE SCALE GENOMIC DNA]</scope>
    <source>
        <strain evidence="2">cv. Niubang</strain>
    </source>
</reference>
<dbReference type="EMBL" id="CM042049">
    <property type="protein sequence ID" value="KAI3748166.1"/>
    <property type="molecule type" value="Genomic_DNA"/>
</dbReference>
<reference evidence="1 2" key="2">
    <citation type="journal article" date="2022" name="Mol. Ecol. Resour.">
        <title>The genomes of chicory, endive, great burdock and yacon provide insights into Asteraceae paleo-polyploidization history and plant inulin production.</title>
        <authorList>
            <person name="Fan W."/>
            <person name="Wang S."/>
            <person name="Wang H."/>
            <person name="Wang A."/>
            <person name="Jiang F."/>
            <person name="Liu H."/>
            <person name="Zhao H."/>
            <person name="Xu D."/>
            <person name="Zhang Y."/>
        </authorList>
    </citation>
    <scope>NUCLEOTIDE SEQUENCE [LARGE SCALE GENOMIC DNA]</scope>
    <source>
        <strain evidence="2">cv. Niubang</strain>
    </source>
</reference>
<gene>
    <name evidence="1" type="ORF">L6452_11074</name>
</gene>